<dbReference type="FunFam" id="2.40.30.10:FF:000007">
    <property type="entry name" value="Translation initiation factor IF-2"/>
    <property type="match status" value="1"/>
</dbReference>
<dbReference type="Pfam" id="PF04760">
    <property type="entry name" value="IF2_N"/>
    <property type="match status" value="1"/>
</dbReference>
<comment type="similarity">
    <text evidence="1 8 9">Belongs to the TRAFAC class translation factor GTPase superfamily. Classic translation factor GTPase family. IF-2 subfamily.</text>
</comment>
<dbReference type="InterPro" id="IPR006847">
    <property type="entry name" value="IF2_N"/>
</dbReference>
<comment type="function">
    <text evidence="8 9">One of the essential components for the initiation of protein synthesis. Protects formylmethionyl-tRNA from spontaneous hydrolysis and promotes its binding to the 30S ribosomal subunits. Also involved in the hydrolysis of GTP during the formation of the 70S ribosomal complex.</text>
</comment>
<organism evidence="11">
    <name type="scientific">Buchnera aphidicola</name>
    <name type="common">Anoecia corni</name>
    <dbReference type="NCBI Taxonomy" id="2994477"/>
    <lineage>
        <taxon>Bacteria</taxon>
        <taxon>Pseudomonadati</taxon>
        <taxon>Pseudomonadota</taxon>
        <taxon>Gammaproteobacteria</taxon>
        <taxon>Enterobacterales</taxon>
        <taxon>Erwiniaceae</taxon>
        <taxon>Buchnera</taxon>
    </lineage>
</organism>
<dbReference type="SUPFAM" id="SSF52540">
    <property type="entry name" value="P-loop containing nucleoside triphosphate hydrolases"/>
    <property type="match status" value="1"/>
</dbReference>
<dbReference type="Gene3D" id="3.40.50.300">
    <property type="entry name" value="P-loop containing nucleotide triphosphate hydrolases"/>
    <property type="match status" value="1"/>
</dbReference>
<dbReference type="GO" id="GO:0005525">
    <property type="term" value="F:GTP binding"/>
    <property type="evidence" value="ECO:0007669"/>
    <property type="project" value="UniProtKB-KW"/>
</dbReference>
<dbReference type="CDD" id="cd03692">
    <property type="entry name" value="mtIF2_IVc"/>
    <property type="match status" value="1"/>
</dbReference>
<proteinExistence type="inferred from homology"/>
<dbReference type="SUPFAM" id="SSF50447">
    <property type="entry name" value="Translation proteins"/>
    <property type="match status" value="2"/>
</dbReference>
<dbReference type="InterPro" id="IPR009000">
    <property type="entry name" value="Transl_B-barrel_sf"/>
</dbReference>
<dbReference type="InterPro" id="IPR013575">
    <property type="entry name" value="IF2_assoc_dom_bac"/>
</dbReference>
<dbReference type="EMBL" id="OZ060371">
    <property type="protein sequence ID" value="CAL4043348.1"/>
    <property type="molecule type" value="Genomic_DNA"/>
</dbReference>
<dbReference type="PROSITE" id="PS51722">
    <property type="entry name" value="G_TR_2"/>
    <property type="match status" value="1"/>
</dbReference>
<dbReference type="Gene3D" id="2.40.30.10">
    <property type="entry name" value="Translation factors"/>
    <property type="match status" value="2"/>
</dbReference>
<dbReference type="PROSITE" id="PS01176">
    <property type="entry name" value="IF2"/>
    <property type="match status" value="1"/>
</dbReference>
<evidence type="ECO:0000256" key="9">
    <source>
        <dbReference type="RuleBase" id="RU000644"/>
    </source>
</evidence>
<evidence type="ECO:0000256" key="3">
    <source>
        <dbReference type="ARBA" id="ARBA00022490"/>
    </source>
</evidence>
<evidence type="ECO:0000256" key="6">
    <source>
        <dbReference type="ARBA" id="ARBA00022917"/>
    </source>
</evidence>
<dbReference type="Pfam" id="PF11987">
    <property type="entry name" value="IF-2"/>
    <property type="match status" value="1"/>
</dbReference>
<dbReference type="GO" id="GO:0003743">
    <property type="term" value="F:translation initiation factor activity"/>
    <property type="evidence" value="ECO:0007669"/>
    <property type="project" value="UniProtKB-UniRule"/>
</dbReference>
<dbReference type="Gene3D" id="3.40.50.10050">
    <property type="entry name" value="Translation initiation factor IF- 2, domain 3"/>
    <property type="match status" value="1"/>
</dbReference>
<dbReference type="InterPro" id="IPR053905">
    <property type="entry name" value="EF-G-like_DII"/>
</dbReference>
<dbReference type="RefSeq" id="WP_367680842.1">
    <property type="nucleotide sequence ID" value="NZ_OZ060371.1"/>
</dbReference>
<reference evidence="11" key="1">
    <citation type="submission" date="2024-06" db="EMBL/GenBank/DDBJ databases">
        <authorList>
            <person name="Manzano-Marin A."/>
            <person name="Manzano-Marin A."/>
            <person name="Alejandro Manzano Marin A."/>
        </authorList>
    </citation>
    <scope>NUCLEOTIDE SEQUENCE</scope>
    <source>
        <strain evidence="11">Ancorni-2928</strain>
    </source>
</reference>
<dbReference type="Pfam" id="PF22042">
    <property type="entry name" value="EF-G_D2"/>
    <property type="match status" value="1"/>
</dbReference>
<evidence type="ECO:0000256" key="5">
    <source>
        <dbReference type="ARBA" id="ARBA00022741"/>
    </source>
</evidence>
<dbReference type="SUPFAM" id="SSF52156">
    <property type="entry name" value="Initiation factor IF2/eIF5b, domain 3"/>
    <property type="match status" value="1"/>
</dbReference>
<feature type="domain" description="Tr-type G" evidence="10">
    <location>
        <begin position="357"/>
        <end position="527"/>
    </location>
</feature>
<dbReference type="FunFam" id="2.40.30.10:FF:000008">
    <property type="entry name" value="Translation initiation factor IF-2"/>
    <property type="match status" value="1"/>
</dbReference>
<dbReference type="FunFam" id="3.40.50.300:FF:000019">
    <property type="entry name" value="Translation initiation factor IF-2"/>
    <property type="match status" value="1"/>
</dbReference>
<dbReference type="CDD" id="cd03702">
    <property type="entry name" value="IF2_mtIF2_II"/>
    <property type="match status" value="1"/>
</dbReference>
<dbReference type="InterPro" id="IPR023115">
    <property type="entry name" value="TIF_IF2_dom3"/>
</dbReference>
<feature type="binding site" evidence="8">
    <location>
        <begin position="366"/>
        <end position="373"/>
    </location>
    <ligand>
        <name>GTP</name>
        <dbReference type="ChEBI" id="CHEBI:37565"/>
    </ligand>
</feature>
<dbReference type="InterPro" id="IPR027417">
    <property type="entry name" value="P-loop_NTPase"/>
</dbReference>
<dbReference type="InterPro" id="IPR000795">
    <property type="entry name" value="T_Tr_GTP-bd_dom"/>
</dbReference>
<dbReference type="HAMAP" id="MF_00100_B">
    <property type="entry name" value="IF_2_B"/>
    <property type="match status" value="1"/>
</dbReference>
<evidence type="ECO:0000256" key="8">
    <source>
        <dbReference type="HAMAP-Rule" id="MF_00100"/>
    </source>
</evidence>
<protein>
    <recommendedName>
        <fullName evidence="2 8">Translation initiation factor IF-2</fullName>
    </recommendedName>
</protein>
<dbReference type="CDD" id="cd01887">
    <property type="entry name" value="IF2_eIF5B"/>
    <property type="match status" value="1"/>
</dbReference>
<gene>
    <name evidence="8 11" type="primary">infB</name>
    <name evidence="11" type="ORF">BUANCORI2928_296</name>
</gene>
<name>A0AAT9IGH3_9GAMM</name>
<dbReference type="Pfam" id="PF00009">
    <property type="entry name" value="GTP_EFTU"/>
    <property type="match status" value="1"/>
</dbReference>
<evidence type="ECO:0000256" key="7">
    <source>
        <dbReference type="ARBA" id="ARBA00023134"/>
    </source>
</evidence>
<keyword evidence="7 8" id="KW-0342">GTP-binding</keyword>
<comment type="subcellular location">
    <subcellularLocation>
        <location evidence="8">Cytoplasm</location>
    </subcellularLocation>
</comment>
<dbReference type="FunFam" id="3.40.50.10050:FF:000001">
    <property type="entry name" value="Translation initiation factor IF-2"/>
    <property type="match status" value="1"/>
</dbReference>
<accession>A0AAT9IGH3</accession>
<dbReference type="Gene3D" id="3.30.56.50">
    <property type="entry name" value="Putative DNA-binding domain, N-terminal subdomain of bacterial translation initiation factor IF2"/>
    <property type="match status" value="1"/>
</dbReference>
<dbReference type="NCBIfam" id="TIGR00231">
    <property type="entry name" value="small_GTP"/>
    <property type="match status" value="1"/>
</dbReference>
<keyword evidence="4 8" id="KW-0396">Initiation factor</keyword>
<dbReference type="InterPro" id="IPR009061">
    <property type="entry name" value="DNA-bd_dom_put_sf"/>
</dbReference>
<dbReference type="InterPro" id="IPR015760">
    <property type="entry name" value="TIF_IF2"/>
</dbReference>
<dbReference type="PANTHER" id="PTHR43381">
    <property type="entry name" value="TRANSLATION INITIATION FACTOR IF-2-RELATED"/>
    <property type="match status" value="1"/>
</dbReference>
<feature type="binding site" evidence="8">
    <location>
        <begin position="413"/>
        <end position="417"/>
    </location>
    <ligand>
        <name>GTP</name>
        <dbReference type="ChEBI" id="CHEBI:37565"/>
    </ligand>
</feature>
<keyword evidence="3 8" id="KW-0963">Cytoplasm</keyword>
<dbReference type="AlphaFoldDB" id="A0AAT9IGH3"/>
<dbReference type="InterPro" id="IPR000178">
    <property type="entry name" value="TF_IF2_bacterial-like"/>
</dbReference>
<dbReference type="InterPro" id="IPR044145">
    <property type="entry name" value="IF2_II"/>
</dbReference>
<evidence type="ECO:0000313" key="11">
    <source>
        <dbReference type="EMBL" id="CAL4043348.1"/>
    </source>
</evidence>
<keyword evidence="5 8" id="KW-0547">Nucleotide-binding</keyword>
<feature type="binding site" evidence="8">
    <location>
        <begin position="467"/>
        <end position="470"/>
    </location>
    <ligand>
        <name>GTP</name>
        <dbReference type="ChEBI" id="CHEBI:37565"/>
    </ligand>
</feature>
<dbReference type="PANTHER" id="PTHR43381:SF5">
    <property type="entry name" value="TR-TYPE G DOMAIN-CONTAINING PROTEIN"/>
    <property type="match status" value="1"/>
</dbReference>
<dbReference type="NCBIfam" id="TIGR00487">
    <property type="entry name" value="IF-2"/>
    <property type="match status" value="1"/>
</dbReference>
<comment type="caution">
    <text evidence="8">Lacks conserved residue(s) required for the propagation of feature annotation.</text>
</comment>
<sequence>MNKITLNTFSKEINLSIDRIIQIFKKIGIVKNNKDVIDNTEKTMFLKFIKNESVHKKNTFTLKRKVHSILNVSNSNGKTKTVKIEFRRKQNIFDKKNTNNVKKNEKKYFQKNIILDSKKNKNNILVSKKVIDTKKNNTQNSENVLISDEKDSKKLQKYSKKKFKLNKVNTVTRKKPIDDKINKIKKNKIEKNNNLKSFINNNKFNINLDKNNSAKNNSKVKKKLFISKKNKKPVNNIENKNLNKKNAQILSKNKNIKEHLTPLHGFKKPLKIIKRNIIIREKITIHELSNKMATKKNKVLQVAKELGISFKNNEIIDQDIAQLIAEEMGHKVIIKKANYLEESLLNKEKLGNQKLIIRPPIVTIMGHVDHGKTTLLDCIRKINTVDKEAGGITQHIGAYNVKVNEINTITFLDTPGHAAFTAMRARGANITDIVILIIAADDGVKPQTIEAIQHAKAAKSPIIIVINKIDKSDSNPKKIQKELIKHNIVSEEWGGETMFVKISSKTGEGIPNLLDAILLQAEMLELKASSCGLAEGIVLESFLDKGLGPVATILIREGVLKKGNIVLCGCTYGKIKVIKNEASKLVKYAKPSIPVQIFGLSDIPISGDKINVVKNEKQAKEIALYRQKKLQEYKLSKEKFLTLDTIFNNLNKKTNLGLNLILKSDTQGSLEAIKTALQKVSTETTKIKIVGSGVGGIKETDVSLAIASKSIIIGFNVRANSLSKKLIQLEKVDIRYYSVIYDLLDAIKISVNELLIPKKVQKIIGLATVRNIFKSPKFGTIAGCMVTSGIIKRHCSTNILRDSKVIYTGELESLRRFKDDVIEVRNGVECGIGVKNYNDIRVNDIIEVFQLTETNL</sequence>
<evidence type="ECO:0000256" key="1">
    <source>
        <dbReference type="ARBA" id="ARBA00007733"/>
    </source>
</evidence>
<dbReference type="GO" id="GO:0003924">
    <property type="term" value="F:GTPase activity"/>
    <property type="evidence" value="ECO:0007669"/>
    <property type="project" value="UniProtKB-UniRule"/>
</dbReference>
<dbReference type="SUPFAM" id="SSF46955">
    <property type="entry name" value="Putative DNA-binding domain"/>
    <property type="match status" value="1"/>
</dbReference>
<dbReference type="InterPro" id="IPR036925">
    <property type="entry name" value="TIF_IF2_dom3_sf"/>
</dbReference>
<dbReference type="Pfam" id="PF08364">
    <property type="entry name" value="IF2_assoc"/>
    <property type="match status" value="1"/>
</dbReference>
<dbReference type="GO" id="GO:0005829">
    <property type="term" value="C:cytosol"/>
    <property type="evidence" value="ECO:0007669"/>
    <property type="project" value="TreeGrafter"/>
</dbReference>
<evidence type="ECO:0000256" key="4">
    <source>
        <dbReference type="ARBA" id="ARBA00022540"/>
    </source>
</evidence>
<keyword evidence="6 8" id="KW-0648">Protein biosynthesis</keyword>
<dbReference type="InterPro" id="IPR005225">
    <property type="entry name" value="Small_GTP-bd"/>
</dbReference>
<evidence type="ECO:0000259" key="10">
    <source>
        <dbReference type="PROSITE" id="PS51722"/>
    </source>
</evidence>
<evidence type="ECO:0000256" key="2">
    <source>
        <dbReference type="ARBA" id="ARBA00020675"/>
    </source>
</evidence>